<evidence type="ECO:0000256" key="2">
    <source>
        <dbReference type="ARBA" id="ARBA00022475"/>
    </source>
</evidence>
<dbReference type="PANTHER" id="PTHR23513:SF6">
    <property type="entry name" value="MAJOR FACILITATOR SUPERFAMILY ASSOCIATED DOMAIN-CONTAINING PROTEIN"/>
    <property type="match status" value="1"/>
</dbReference>
<feature type="transmembrane region" description="Helical" evidence="6">
    <location>
        <begin position="245"/>
        <end position="268"/>
    </location>
</feature>
<dbReference type="PANTHER" id="PTHR23513">
    <property type="entry name" value="INTEGRAL MEMBRANE EFFLUX PROTEIN-RELATED"/>
    <property type="match status" value="1"/>
</dbReference>
<evidence type="ECO:0000313" key="8">
    <source>
        <dbReference type="EMBL" id="PZW28012.1"/>
    </source>
</evidence>
<organism evidence="8 9">
    <name type="scientific">Thermosporothrix hazakensis</name>
    <dbReference type="NCBI Taxonomy" id="644383"/>
    <lineage>
        <taxon>Bacteria</taxon>
        <taxon>Bacillati</taxon>
        <taxon>Chloroflexota</taxon>
        <taxon>Ktedonobacteria</taxon>
        <taxon>Ktedonobacterales</taxon>
        <taxon>Thermosporotrichaceae</taxon>
        <taxon>Thermosporothrix</taxon>
    </lineage>
</organism>
<feature type="transmembrane region" description="Helical" evidence="6">
    <location>
        <begin position="176"/>
        <end position="196"/>
    </location>
</feature>
<keyword evidence="3 6" id="KW-0812">Transmembrane</keyword>
<dbReference type="InterPro" id="IPR020846">
    <property type="entry name" value="MFS_dom"/>
</dbReference>
<keyword evidence="4 6" id="KW-1133">Transmembrane helix</keyword>
<evidence type="ECO:0000256" key="4">
    <source>
        <dbReference type="ARBA" id="ARBA00022989"/>
    </source>
</evidence>
<dbReference type="EMBL" id="QKUF01000011">
    <property type="protein sequence ID" value="PZW28012.1"/>
    <property type="molecule type" value="Genomic_DNA"/>
</dbReference>
<dbReference type="InterPro" id="IPR011701">
    <property type="entry name" value="MFS"/>
</dbReference>
<feature type="transmembrane region" description="Helical" evidence="6">
    <location>
        <begin position="30"/>
        <end position="53"/>
    </location>
</feature>
<comment type="subcellular location">
    <subcellularLocation>
        <location evidence="1">Cell membrane</location>
        <topology evidence="1">Multi-pass membrane protein</topology>
    </subcellularLocation>
</comment>
<evidence type="ECO:0000256" key="5">
    <source>
        <dbReference type="ARBA" id="ARBA00023136"/>
    </source>
</evidence>
<feature type="domain" description="Major facilitator superfamily (MFS) profile" evidence="7">
    <location>
        <begin position="86"/>
        <end position="274"/>
    </location>
</feature>
<dbReference type="InterPro" id="IPR036259">
    <property type="entry name" value="MFS_trans_sf"/>
</dbReference>
<dbReference type="Gene3D" id="1.20.1250.20">
    <property type="entry name" value="MFS general substrate transporter like domains"/>
    <property type="match status" value="1"/>
</dbReference>
<sequence length="274" mass="28762">MVEGNSKLEASQAVAEIAGPSLAGAIVQWLSAPLALVLDAASFLVSALCLLWVRAREGAPVAPGKHPSIWKQIAEGFRVIVERPVLRAIAGCSSILNFFETILSTLYTLYVVNELHISAALLGVILGVGSVGGLLGALIATRVARWKGIGPALLLTTVMSMVGALLLPLAQGPMVVPLLIVGRFLMGMSATIYNVNQLSLRQMTTPTVLQGRVNATIRFLAGGSVPPGALLGGLLGTWLGLRTTLILVVARIGIAFVWLLCSSVRGMVKPERTL</sequence>
<proteinExistence type="predicted"/>
<accession>A0A326U4Q0</accession>
<keyword evidence="5 6" id="KW-0472">Membrane</keyword>
<protein>
    <submittedName>
        <fullName evidence="8">MFS transporter</fullName>
    </submittedName>
</protein>
<dbReference type="GO" id="GO:0005886">
    <property type="term" value="C:plasma membrane"/>
    <property type="evidence" value="ECO:0007669"/>
    <property type="project" value="UniProtKB-SubCell"/>
</dbReference>
<dbReference type="Proteomes" id="UP000248806">
    <property type="component" value="Unassembled WGS sequence"/>
</dbReference>
<evidence type="ECO:0000313" key="9">
    <source>
        <dbReference type="Proteomes" id="UP000248806"/>
    </source>
</evidence>
<feature type="transmembrane region" description="Helical" evidence="6">
    <location>
        <begin position="116"/>
        <end position="140"/>
    </location>
</feature>
<dbReference type="PROSITE" id="PS50850">
    <property type="entry name" value="MFS"/>
    <property type="match status" value="1"/>
</dbReference>
<dbReference type="Pfam" id="PF07690">
    <property type="entry name" value="MFS_1"/>
    <property type="match status" value="1"/>
</dbReference>
<evidence type="ECO:0000259" key="7">
    <source>
        <dbReference type="PROSITE" id="PS50850"/>
    </source>
</evidence>
<reference evidence="8 9" key="1">
    <citation type="submission" date="2018-06" db="EMBL/GenBank/DDBJ databases">
        <title>Genomic Encyclopedia of Archaeal and Bacterial Type Strains, Phase II (KMG-II): from individual species to whole genera.</title>
        <authorList>
            <person name="Goeker M."/>
        </authorList>
    </citation>
    <scope>NUCLEOTIDE SEQUENCE [LARGE SCALE GENOMIC DNA]</scope>
    <source>
        <strain evidence="8 9">ATCC BAA-1881</strain>
    </source>
</reference>
<keyword evidence="9" id="KW-1185">Reference proteome</keyword>
<evidence type="ECO:0000256" key="3">
    <source>
        <dbReference type="ARBA" id="ARBA00022692"/>
    </source>
</evidence>
<dbReference type="AlphaFoldDB" id="A0A326U4Q0"/>
<name>A0A326U4Q0_THEHA</name>
<dbReference type="GO" id="GO:0022857">
    <property type="term" value="F:transmembrane transporter activity"/>
    <property type="evidence" value="ECO:0007669"/>
    <property type="project" value="InterPro"/>
</dbReference>
<feature type="transmembrane region" description="Helical" evidence="6">
    <location>
        <begin position="88"/>
        <end position="110"/>
    </location>
</feature>
<evidence type="ECO:0000256" key="1">
    <source>
        <dbReference type="ARBA" id="ARBA00004651"/>
    </source>
</evidence>
<evidence type="ECO:0000256" key="6">
    <source>
        <dbReference type="SAM" id="Phobius"/>
    </source>
</evidence>
<keyword evidence="2" id="KW-1003">Cell membrane</keyword>
<comment type="caution">
    <text evidence="8">The sequence shown here is derived from an EMBL/GenBank/DDBJ whole genome shotgun (WGS) entry which is preliminary data.</text>
</comment>
<feature type="transmembrane region" description="Helical" evidence="6">
    <location>
        <begin position="152"/>
        <end position="170"/>
    </location>
</feature>
<feature type="transmembrane region" description="Helical" evidence="6">
    <location>
        <begin position="217"/>
        <end position="239"/>
    </location>
</feature>
<dbReference type="SUPFAM" id="SSF103473">
    <property type="entry name" value="MFS general substrate transporter"/>
    <property type="match status" value="1"/>
</dbReference>
<gene>
    <name evidence="8" type="ORF">EI42_03390</name>
</gene>